<dbReference type="AlphaFoldDB" id="A0A1T5ISC5"/>
<dbReference type="OrthoDB" id="3294398at2"/>
<accession>A0A1T5ISC5</accession>
<dbReference type="InterPro" id="IPR038770">
    <property type="entry name" value="Na+/solute_symporter_sf"/>
</dbReference>
<evidence type="ECO:0000259" key="9">
    <source>
        <dbReference type="Pfam" id="PF00999"/>
    </source>
</evidence>
<reference evidence="10 11" key="1">
    <citation type="submission" date="2017-02" db="EMBL/GenBank/DDBJ databases">
        <authorList>
            <person name="Peterson S.W."/>
        </authorList>
    </citation>
    <scope>NUCLEOTIDE SEQUENCE [LARGE SCALE GENOMIC DNA]</scope>
    <source>
        <strain evidence="10 11">VKM Ac-2059</strain>
    </source>
</reference>
<keyword evidence="11" id="KW-1185">Reference proteome</keyword>
<dbReference type="Proteomes" id="UP000190857">
    <property type="component" value="Unassembled WGS sequence"/>
</dbReference>
<name>A0A1T5ISC5_9MICO</name>
<feature type="region of interest" description="Disordered" evidence="7">
    <location>
        <begin position="416"/>
        <end position="449"/>
    </location>
</feature>
<evidence type="ECO:0000256" key="5">
    <source>
        <dbReference type="ARBA" id="ARBA00022989"/>
    </source>
</evidence>
<keyword evidence="5 8" id="KW-1133">Transmembrane helix</keyword>
<dbReference type="Pfam" id="PF00999">
    <property type="entry name" value="Na_H_Exchanger"/>
    <property type="match status" value="1"/>
</dbReference>
<comment type="similarity">
    <text evidence="2">Belongs to the monovalent cation:proton antiporter 2 (CPA2) transporter (TC 2.A.37) family.</text>
</comment>
<feature type="transmembrane region" description="Helical" evidence="8">
    <location>
        <begin position="56"/>
        <end position="77"/>
    </location>
</feature>
<dbReference type="PANTHER" id="PTHR42751">
    <property type="entry name" value="SODIUM/HYDROGEN EXCHANGER FAMILY/TRKA DOMAIN PROTEIN"/>
    <property type="match status" value="1"/>
</dbReference>
<evidence type="ECO:0000256" key="8">
    <source>
        <dbReference type="SAM" id="Phobius"/>
    </source>
</evidence>
<feature type="transmembrane region" description="Helical" evidence="8">
    <location>
        <begin position="355"/>
        <end position="374"/>
    </location>
</feature>
<evidence type="ECO:0000256" key="3">
    <source>
        <dbReference type="ARBA" id="ARBA00022448"/>
    </source>
</evidence>
<dbReference type="PANTHER" id="PTHR42751:SF4">
    <property type="entry name" value="K(+)_H(+) ANTIPORTER SUBUNIT KHTU"/>
    <property type="match status" value="1"/>
</dbReference>
<evidence type="ECO:0000256" key="2">
    <source>
        <dbReference type="ARBA" id="ARBA00005551"/>
    </source>
</evidence>
<evidence type="ECO:0000256" key="4">
    <source>
        <dbReference type="ARBA" id="ARBA00022692"/>
    </source>
</evidence>
<dbReference type="GO" id="GO:1902600">
    <property type="term" value="P:proton transmembrane transport"/>
    <property type="evidence" value="ECO:0007669"/>
    <property type="project" value="InterPro"/>
</dbReference>
<feature type="compositionally biased region" description="Acidic residues" evidence="7">
    <location>
        <begin position="482"/>
        <end position="492"/>
    </location>
</feature>
<dbReference type="STRING" id="123320.SAMN06309945_0807"/>
<feature type="compositionally biased region" description="Basic and acidic residues" evidence="7">
    <location>
        <begin position="508"/>
        <end position="563"/>
    </location>
</feature>
<gene>
    <name evidence="10" type="ORF">SAMN06309945_0807</name>
</gene>
<dbReference type="RefSeq" id="WP_079726972.1">
    <property type="nucleotide sequence ID" value="NZ_FUZP01000001.1"/>
</dbReference>
<organism evidence="10 11">
    <name type="scientific">Okibacterium fritillariae</name>
    <dbReference type="NCBI Taxonomy" id="123320"/>
    <lineage>
        <taxon>Bacteria</taxon>
        <taxon>Bacillati</taxon>
        <taxon>Actinomycetota</taxon>
        <taxon>Actinomycetes</taxon>
        <taxon>Micrococcales</taxon>
        <taxon>Microbacteriaceae</taxon>
        <taxon>Okibacterium</taxon>
    </lineage>
</organism>
<keyword evidence="4 8" id="KW-0812">Transmembrane</keyword>
<feature type="compositionally biased region" description="Low complexity" evidence="7">
    <location>
        <begin position="564"/>
        <end position="574"/>
    </location>
</feature>
<feature type="transmembrane region" description="Helical" evidence="8">
    <location>
        <begin position="119"/>
        <end position="138"/>
    </location>
</feature>
<evidence type="ECO:0000313" key="10">
    <source>
        <dbReference type="EMBL" id="SKC42050.1"/>
    </source>
</evidence>
<comment type="subcellular location">
    <subcellularLocation>
        <location evidence="1">Membrane</location>
        <topology evidence="1">Multi-pass membrane protein</topology>
    </subcellularLocation>
</comment>
<feature type="compositionally biased region" description="Low complexity" evidence="7">
    <location>
        <begin position="437"/>
        <end position="448"/>
    </location>
</feature>
<feature type="transmembrane region" description="Helical" evidence="8">
    <location>
        <begin position="150"/>
        <end position="173"/>
    </location>
</feature>
<feature type="transmembrane region" description="Helical" evidence="8">
    <location>
        <begin position="221"/>
        <end position="254"/>
    </location>
</feature>
<keyword evidence="6 8" id="KW-0472">Membrane</keyword>
<protein>
    <submittedName>
        <fullName evidence="10">Monovalent cation:H+ antiporter-2, CPA2 family</fullName>
    </submittedName>
</protein>
<feature type="compositionally biased region" description="Basic and acidic residues" evidence="7">
    <location>
        <begin position="468"/>
        <end position="479"/>
    </location>
</feature>
<feature type="transmembrane region" description="Helical" evidence="8">
    <location>
        <begin position="266"/>
        <end position="285"/>
    </location>
</feature>
<keyword evidence="3" id="KW-0813">Transport</keyword>
<dbReference type="GO" id="GO:0015297">
    <property type="term" value="F:antiporter activity"/>
    <property type="evidence" value="ECO:0007669"/>
    <property type="project" value="InterPro"/>
</dbReference>
<dbReference type="InterPro" id="IPR006153">
    <property type="entry name" value="Cation/H_exchanger_TM"/>
</dbReference>
<evidence type="ECO:0000256" key="1">
    <source>
        <dbReference type="ARBA" id="ARBA00004141"/>
    </source>
</evidence>
<feature type="compositionally biased region" description="Pro residues" evidence="7">
    <location>
        <begin position="595"/>
        <end position="607"/>
    </location>
</feature>
<dbReference type="EMBL" id="FUZP01000001">
    <property type="protein sequence ID" value="SKC42050.1"/>
    <property type="molecule type" value="Genomic_DNA"/>
</dbReference>
<feature type="transmembrane region" description="Helical" evidence="8">
    <location>
        <begin position="7"/>
        <end position="36"/>
    </location>
</feature>
<feature type="region of interest" description="Disordered" evidence="7">
    <location>
        <begin position="463"/>
        <end position="619"/>
    </location>
</feature>
<feature type="transmembrane region" description="Helical" evidence="8">
    <location>
        <begin position="292"/>
        <end position="317"/>
    </location>
</feature>
<evidence type="ECO:0000256" key="6">
    <source>
        <dbReference type="ARBA" id="ARBA00023136"/>
    </source>
</evidence>
<feature type="domain" description="Cation/H+ exchanger transmembrane" evidence="9">
    <location>
        <begin position="15"/>
        <end position="372"/>
    </location>
</feature>
<proteinExistence type="inferred from homology"/>
<dbReference type="Gene3D" id="1.20.1530.20">
    <property type="match status" value="1"/>
</dbReference>
<evidence type="ECO:0000313" key="11">
    <source>
        <dbReference type="Proteomes" id="UP000190857"/>
    </source>
</evidence>
<feature type="compositionally biased region" description="Low complexity" evidence="7">
    <location>
        <begin position="498"/>
        <end position="507"/>
    </location>
</feature>
<feature type="transmembrane region" description="Helical" evidence="8">
    <location>
        <begin position="179"/>
        <end position="200"/>
    </location>
</feature>
<feature type="transmembrane region" description="Helical" evidence="8">
    <location>
        <begin position="89"/>
        <end position="113"/>
    </location>
</feature>
<evidence type="ECO:0000256" key="7">
    <source>
        <dbReference type="SAM" id="MobiDB-lite"/>
    </source>
</evidence>
<dbReference type="GO" id="GO:0016020">
    <property type="term" value="C:membrane"/>
    <property type="evidence" value="ECO:0007669"/>
    <property type="project" value="UniProtKB-SubCell"/>
</dbReference>
<sequence length="643" mass="67942">MHLGEDLIILGVLLVIAYVLGRLGKLIGLPAIPIYMMVGLLASPNSGWFPISFDGSYIELIAVFGLILLLFNLGLEFDQDEFVENAGKLLISGGTYIAFNMAAGIAFGFIVGWGAKEALIIAGITATSSSAIVTKLLIELNRLTNRETPMILGVTVVEDIFIAIYLAIVGVVLSGETELWPVIGKLVIAFAFIIAMFAIARYGGKLVSRLFRTKDDELFTILFFGLAVLFGGIGEFLGVTDAIGAFLIGLVLGATRYRNRIESVAVPLRDVFGAFFFLNFGLALNASEFGSVLVPVLAAVGMTILLNIIAGQFVAWLNGLGPQAGINTTVILQNRGEFALILATLAVSAGLDPRISPFAGLYVLIMAVIGPVIASRSEQIGRVILRSPKQKAARREKTARSVDPVLDEAERLVAAATAPSAADGTSRDRSARGQVPAGTRTDAAATATADDDTAIDAALADAFGGGSDEQRARRPREPFGDPLEEPDIDPMDAELARPRSGSNSGGSRDLEADDAARAAADDAAVAREAARRAGHDEGRAAGHDEGHAAGRDEGHAAGRREGHAAGFEAGFEAGQDAGRAAIVDPDPYSHSAPERPVPPREGGPKPRPALGTGPGEPDNIERLIEQAMRQSDDERPRKREDDY</sequence>